<reference evidence="3" key="1">
    <citation type="submission" date="2015-07" db="EMBL/GenBank/DDBJ databases">
        <title>Genome Of Nitrogen-Fixing Cyanobacterium Nostoc piscinale CENA21 From Solimoes/Amazon River Floodplain Sediments And Comparative Genomics To Uncover Biosynthetic Natural Products Potential.</title>
        <authorList>
            <person name="Leao T.F."/>
            <person name="Leao P.N."/>
            <person name="Guimaraes P.I."/>
            <person name="de Melo A.G.C."/>
            <person name="Ramos R.T.J."/>
            <person name="Silva A."/>
            <person name="Fiore M.F."/>
            <person name="Schneider M.P.C."/>
        </authorList>
    </citation>
    <scope>NUCLEOTIDE SEQUENCE [LARGE SCALE GENOMIC DNA]</scope>
    <source>
        <strain evidence="3">CENA21</strain>
    </source>
</reference>
<proteinExistence type="predicted"/>
<evidence type="ECO:0000313" key="2">
    <source>
        <dbReference type="EMBL" id="ALF53237.1"/>
    </source>
</evidence>
<keyword evidence="3" id="KW-1185">Reference proteome</keyword>
<accession>A0A0M3V583</accession>
<dbReference type="STRING" id="224013.ACX27_10900"/>
<organism evidence="2 3">
    <name type="scientific">Nostoc piscinale CENA21</name>
    <dbReference type="NCBI Taxonomy" id="224013"/>
    <lineage>
        <taxon>Bacteria</taxon>
        <taxon>Bacillati</taxon>
        <taxon>Cyanobacteriota</taxon>
        <taxon>Cyanophyceae</taxon>
        <taxon>Nostocales</taxon>
        <taxon>Nostocaceae</taxon>
        <taxon>Nostoc</taxon>
    </lineage>
</organism>
<gene>
    <name evidence="2" type="ORF">ACX27_10900</name>
</gene>
<dbReference type="OrthoDB" id="4393931at2"/>
<evidence type="ECO:0000256" key="1">
    <source>
        <dbReference type="SAM" id="MobiDB-lite"/>
    </source>
</evidence>
<feature type="region of interest" description="Disordered" evidence="1">
    <location>
        <begin position="178"/>
        <end position="204"/>
    </location>
</feature>
<evidence type="ECO:0000313" key="3">
    <source>
        <dbReference type="Proteomes" id="UP000062645"/>
    </source>
</evidence>
<dbReference type="InterPro" id="IPR040837">
    <property type="entry name" value="Bact_RF_family7"/>
</dbReference>
<dbReference type="RefSeq" id="WP_062292007.1">
    <property type="nucleotide sequence ID" value="NZ_CP012036.1"/>
</dbReference>
<protein>
    <submittedName>
        <fullName evidence="2">Uncharacterized protein</fullName>
    </submittedName>
</protein>
<feature type="compositionally biased region" description="Polar residues" evidence="1">
    <location>
        <begin position="180"/>
        <end position="192"/>
    </location>
</feature>
<reference evidence="2 3" key="2">
    <citation type="journal article" date="2016" name="Genome Announc.">
        <title>Draft Genome Sequence of the N2-Fixing Cyanobacterium Nostoc piscinale CENA21, Isolated from the Brazilian Amazon Floodplain.</title>
        <authorList>
            <person name="Leao T."/>
            <person name="Guimaraes P.I."/>
            <person name="de Melo A.G."/>
            <person name="Ramos R.T."/>
            <person name="Leao P.N."/>
            <person name="Silva A."/>
            <person name="Fiore M.F."/>
            <person name="Schneider M.P."/>
        </authorList>
    </citation>
    <scope>NUCLEOTIDE SEQUENCE [LARGE SCALE GENOMIC DNA]</scope>
    <source>
        <strain evidence="2 3">CENA21</strain>
    </source>
</reference>
<dbReference type="Proteomes" id="UP000062645">
    <property type="component" value="Chromosome"/>
</dbReference>
<name>A0A0M3V583_9NOSO</name>
<dbReference type="AlphaFoldDB" id="A0A0M3V583"/>
<sequence length="391" mass="44500">MTLLSIDELKTLTENTNQPCVSLYMPMQKAGPEIRQNPIRFKNLIRDAQARLEAMKMNQDEANELLQPAMELDTGEFWENQDQGLAIFIAPGVFRYYQLPTEFQELVVVSDRFHIKPLLPLINNDGKFYILALSQQDLKFFEGTRSGLNEVEIENLPKSLDEALLYDETAREGQFRIATSKGSTSNPFSRSQPGAFHGQGSPDRDQHQEAILQFFHIVDGELHEKLREETAPLILAGVDYLHPIYRQANSYTNLLEQGITRRPELFQIDELHADAWEIVEPLFHESEHQAMELYQQLLGEGSSTASSDLKEIVAAAYYQRVDSLFVPVGQQIWGKFDPETMNVDIHSEPEPDDQDLLDFAAIHTILNGGSVYAVEPEKMPSQLQVAAIFRY</sequence>
<dbReference type="PATRIC" id="fig|224013.5.peg.2635"/>
<dbReference type="EMBL" id="CP012036">
    <property type="protein sequence ID" value="ALF53237.1"/>
    <property type="molecule type" value="Genomic_DNA"/>
</dbReference>
<dbReference type="KEGG" id="npz:ACX27_10900"/>
<dbReference type="Pfam" id="PF18849">
    <property type="entry name" value="baeRF_family7"/>
    <property type="match status" value="1"/>
</dbReference>